<name>A0A835PFE0_VANPL</name>
<dbReference type="EMBL" id="JADCNL010000112">
    <property type="protein sequence ID" value="KAG0450468.1"/>
    <property type="molecule type" value="Genomic_DNA"/>
</dbReference>
<reference evidence="1 2" key="1">
    <citation type="journal article" date="2020" name="Nat. Food">
        <title>A phased Vanilla planifolia genome enables genetic improvement of flavour and production.</title>
        <authorList>
            <person name="Hasing T."/>
            <person name="Tang H."/>
            <person name="Brym M."/>
            <person name="Khazi F."/>
            <person name="Huang T."/>
            <person name="Chambers A.H."/>
        </authorList>
    </citation>
    <scope>NUCLEOTIDE SEQUENCE [LARGE SCALE GENOMIC DNA]</scope>
    <source>
        <tissue evidence="1">Leaf</tissue>
    </source>
</reference>
<protein>
    <submittedName>
        <fullName evidence="1">Uncharacterized protein</fullName>
    </submittedName>
</protein>
<evidence type="ECO:0000313" key="2">
    <source>
        <dbReference type="Proteomes" id="UP000636800"/>
    </source>
</evidence>
<comment type="caution">
    <text evidence="1">The sequence shown here is derived from an EMBL/GenBank/DDBJ whole genome shotgun (WGS) entry which is preliminary data.</text>
</comment>
<dbReference type="OrthoDB" id="1724443at2759"/>
<organism evidence="1 2">
    <name type="scientific">Vanilla planifolia</name>
    <name type="common">Vanilla</name>
    <dbReference type="NCBI Taxonomy" id="51239"/>
    <lineage>
        <taxon>Eukaryota</taxon>
        <taxon>Viridiplantae</taxon>
        <taxon>Streptophyta</taxon>
        <taxon>Embryophyta</taxon>
        <taxon>Tracheophyta</taxon>
        <taxon>Spermatophyta</taxon>
        <taxon>Magnoliopsida</taxon>
        <taxon>Liliopsida</taxon>
        <taxon>Asparagales</taxon>
        <taxon>Orchidaceae</taxon>
        <taxon>Vanilloideae</taxon>
        <taxon>Vanilleae</taxon>
        <taxon>Vanilla</taxon>
    </lineage>
</organism>
<sequence>MRSGEGHQHHRVDNDEAEAGIIRYKLYHAMRWRNNSIHSSQHLIQEEAVKVCMSNLHKHLAYALHVVVTTYFEDLSFKAELYAEAHPEIFRDKKEDLEDGGQATIDELPKMNLGTTQDPLPTYVSTLLSNKRVEKVLLLKFRDFFA</sequence>
<gene>
    <name evidence="1" type="ORF">HPP92_026911</name>
</gene>
<keyword evidence="2" id="KW-1185">Reference proteome</keyword>
<evidence type="ECO:0000313" key="1">
    <source>
        <dbReference type="EMBL" id="KAG0450468.1"/>
    </source>
</evidence>
<dbReference type="AlphaFoldDB" id="A0A835PFE0"/>
<proteinExistence type="predicted"/>
<accession>A0A835PFE0</accession>
<dbReference type="Proteomes" id="UP000636800">
    <property type="component" value="Unassembled WGS sequence"/>
</dbReference>